<dbReference type="PROSITE" id="PS51704">
    <property type="entry name" value="GP_PDE"/>
    <property type="match status" value="1"/>
</dbReference>
<gene>
    <name evidence="3" type="ORF">CRHIZ90672A_00018018</name>
</gene>
<dbReference type="PANTHER" id="PTHR43805:SF1">
    <property type="entry name" value="GP-PDE DOMAIN-CONTAINING PROTEIN"/>
    <property type="match status" value="1"/>
</dbReference>
<dbReference type="InterPro" id="IPR017946">
    <property type="entry name" value="PLC-like_Pdiesterase_TIM-brl"/>
</dbReference>
<dbReference type="SUPFAM" id="SSF51695">
    <property type="entry name" value="PLC-like phosphodiesterases"/>
    <property type="match status" value="1"/>
</dbReference>
<protein>
    <recommendedName>
        <fullName evidence="2">GP-PDE domain-containing protein</fullName>
    </recommendedName>
</protein>
<dbReference type="AlphaFoldDB" id="A0A9N9YAS6"/>
<feature type="domain" description="GP-PDE" evidence="2">
    <location>
        <begin position="52"/>
        <end position="295"/>
    </location>
</feature>
<dbReference type="EMBL" id="CABFNQ020000341">
    <property type="protein sequence ID" value="CAH0014331.1"/>
    <property type="molecule type" value="Genomic_DNA"/>
</dbReference>
<feature type="compositionally biased region" description="Polar residues" evidence="1">
    <location>
        <begin position="279"/>
        <end position="290"/>
    </location>
</feature>
<name>A0A9N9YAS6_9HYPO</name>
<dbReference type="OrthoDB" id="1058301at2759"/>
<accession>A0A9N9YAS6</accession>
<keyword evidence="4" id="KW-1185">Reference proteome</keyword>
<dbReference type="CDD" id="cd08570">
    <property type="entry name" value="GDPD_YPL206cp_fungi"/>
    <property type="match status" value="1"/>
</dbReference>
<evidence type="ECO:0000313" key="4">
    <source>
        <dbReference type="Proteomes" id="UP000696573"/>
    </source>
</evidence>
<evidence type="ECO:0000259" key="2">
    <source>
        <dbReference type="PROSITE" id="PS51704"/>
    </source>
</evidence>
<dbReference type="GO" id="GO:0006629">
    <property type="term" value="P:lipid metabolic process"/>
    <property type="evidence" value="ECO:0007669"/>
    <property type="project" value="InterPro"/>
</dbReference>
<comment type="caution">
    <text evidence="3">The sequence shown here is derived from an EMBL/GenBank/DDBJ whole genome shotgun (WGS) entry which is preliminary data.</text>
</comment>
<proteinExistence type="predicted"/>
<feature type="region of interest" description="Disordered" evidence="1">
    <location>
        <begin position="279"/>
        <end position="306"/>
    </location>
</feature>
<dbReference type="Gene3D" id="3.20.20.190">
    <property type="entry name" value="Phosphatidylinositol (PI) phosphodiesterase"/>
    <property type="match status" value="1"/>
</dbReference>
<dbReference type="Proteomes" id="UP000696573">
    <property type="component" value="Unassembled WGS sequence"/>
</dbReference>
<sequence length="398" mass="44855">SISSFTLFHPRVCHSHFAGSNISDWFAKLTSTFSARWATAIRSRQDANRYLPQTIAHRGYKAAWPENSMAAFKGAVEVGAHALETDLHLSKDGVVVLSHDPSLKRCYGVDKRISECNWDYLSSLQSVREPKQPLPRLSDLLEWLAAPGREEIWLLLDIKIDDDAEELVGALSDTLKKVPPTQDKPWDERVVLGCWNASYIQASRRLLPTYPVAHITWYLPYARHFLSIPNLGYNVFQRALVGCKGSRFLHDAQSEDRPVYAWTVNEERWMRWCIEQNNPAGSSGTSTPNETKPLLGENSPAGTSAGASTVRGVRLIDGVITDDPKLFLEVCQRWENERDGKVAPAKGPGLVQSIRTGLKSFLQGLVYRVMSTGFFHYNRYVTNRLDLLPKDETRPKSE</sequence>
<organism evidence="3 4">
    <name type="scientific">Clonostachys rhizophaga</name>
    <dbReference type="NCBI Taxonomy" id="160324"/>
    <lineage>
        <taxon>Eukaryota</taxon>
        <taxon>Fungi</taxon>
        <taxon>Dikarya</taxon>
        <taxon>Ascomycota</taxon>
        <taxon>Pezizomycotina</taxon>
        <taxon>Sordariomycetes</taxon>
        <taxon>Hypocreomycetidae</taxon>
        <taxon>Hypocreales</taxon>
        <taxon>Bionectriaceae</taxon>
        <taxon>Clonostachys</taxon>
    </lineage>
</organism>
<evidence type="ECO:0000256" key="1">
    <source>
        <dbReference type="SAM" id="MobiDB-lite"/>
    </source>
</evidence>
<dbReference type="GO" id="GO:0008081">
    <property type="term" value="F:phosphoric diester hydrolase activity"/>
    <property type="evidence" value="ECO:0007669"/>
    <property type="project" value="InterPro"/>
</dbReference>
<feature type="non-terminal residue" evidence="3">
    <location>
        <position position="1"/>
    </location>
</feature>
<dbReference type="Pfam" id="PF03009">
    <property type="entry name" value="GDPD"/>
    <property type="match status" value="1"/>
</dbReference>
<reference evidence="3" key="1">
    <citation type="submission" date="2021-10" db="EMBL/GenBank/DDBJ databases">
        <authorList>
            <person name="Piombo E."/>
        </authorList>
    </citation>
    <scope>NUCLEOTIDE SEQUENCE</scope>
</reference>
<dbReference type="InterPro" id="IPR030395">
    <property type="entry name" value="GP_PDE_dom"/>
</dbReference>
<evidence type="ECO:0000313" key="3">
    <source>
        <dbReference type="EMBL" id="CAH0014331.1"/>
    </source>
</evidence>
<dbReference type="PANTHER" id="PTHR43805">
    <property type="entry name" value="GLYCEROPHOSPHORYL DIESTER PHOSPHODIESTERASE"/>
    <property type="match status" value="1"/>
</dbReference>